<name>A0A7K0J6J2_9ACTN</name>
<organism evidence="4 5">
    <name type="scientific">Cutibacterium porci</name>
    <dbReference type="NCBI Taxonomy" id="2605781"/>
    <lineage>
        <taxon>Bacteria</taxon>
        <taxon>Bacillati</taxon>
        <taxon>Actinomycetota</taxon>
        <taxon>Actinomycetes</taxon>
        <taxon>Propionibacteriales</taxon>
        <taxon>Propionibacteriaceae</taxon>
        <taxon>Cutibacterium</taxon>
    </lineage>
</organism>
<dbReference type="PIRSF" id="PIRSF028756">
    <property type="entry name" value="PPK2_prd"/>
    <property type="match status" value="1"/>
</dbReference>
<dbReference type="PANTHER" id="PTHR34383">
    <property type="entry name" value="POLYPHOSPHATE:AMP PHOSPHOTRANSFERASE-RELATED"/>
    <property type="match status" value="1"/>
</dbReference>
<keyword evidence="2 4" id="KW-0418">Kinase</keyword>
<dbReference type="InterPro" id="IPR027417">
    <property type="entry name" value="P-loop_NTPase"/>
</dbReference>
<dbReference type="GO" id="GO:0006797">
    <property type="term" value="P:polyphosphate metabolic process"/>
    <property type="evidence" value="ECO:0007669"/>
    <property type="project" value="InterPro"/>
</dbReference>
<dbReference type="RefSeq" id="WP_154562838.1">
    <property type="nucleotide sequence ID" value="NZ_VUMG01000002.1"/>
</dbReference>
<evidence type="ECO:0000313" key="4">
    <source>
        <dbReference type="EMBL" id="MSS45586.1"/>
    </source>
</evidence>
<dbReference type="GO" id="GO:0008976">
    <property type="term" value="F:polyphosphate kinase activity"/>
    <property type="evidence" value="ECO:0007669"/>
    <property type="project" value="InterPro"/>
</dbReference>
<keyword evidence="5" id="KW-1185">Reference proteome</keyword>
<dbReference type="Pfam" id="PF03976">
    <property type="entry name" value="PPK2"/>
    <property type="match status" value="1"/>
</dbReference>
<accession>A0A7K0J6J2</accession>
<dbReference type="Proteomes" id="UP000466104">
    <property type="component" value="Unassembled WGS sequence"/>
</dbReference>
<sequence>MAKDSLRLSDVLRCPQAPVDINAIDTGATPEAPGDKDKTLKQFEPMAEELSELQERLFARGRSNPEARRVLVVLQGLDTAGKGGVVRHVFGLVDPQGIHHHSFKAPTDEELEHDFLWRVRKALPEPGMLGVFDRSHYEDVLVARVDSLVEEKVWKERYNIINEFELELVANGYNIIKCFLHISPQTQKERLEARLDNPAKYWKYNPSDLDTRSKWSDYMDAYNDVLSLCNPDVAPWYIIPADHKWYRNWAVGRILLETMRSMKLTWPPADFDVEEEKQRLSQA</sequence>
<evidence type="ECO:0000313" key="5">
    <source>
        <dbReference type="Proteomes" id="UP000466104"/>
    </source>
</evidence>
<dbReference type="AlphaFoldDB" id="A0A7K0J6J2"/>
<dbReference type="InterPro" id="IPR016898">
    <property type="entry name" value="Polyphosphate_phosphotransfera"/>
</dbReference>
<comment type="caution">
    <text evidence="4">The sequence shown here is derived from an EMBL/GenBank/DDBJ whole genome shotgun (WGS) entry which is preliminary data.</text>
</comment>
<dbReference type="EMBL" id="VUMG01000002">
    <property type="protein sequence ID" value="MSS45586.1"/>
    <property type="molecule type" value="Genomic_DNA"/>
</dbReference>
<keyword evidence="1" id="KW-0808">Transferase</keyword>
<reference evidence="4 5" key="1">
    <citation type="submission" date="2019-08" db="EMBL/GenBank/DDBJ databases">
        <title>In-depth cultivation of the pig gut microbiome towards novel bacterial diversity and tailored functional studies.</title>
        <authorList>
            <person name="Wylensek D."/>
            <person name="Hitch T.C.A."/>
            <person name="Clavel T."/>
        </authorList>
    </citation>
    <scope>NUCLEOTIDE SEQUENCE [LARGE SCALE GENOMIC DNA]</scope>
    <source>
        <strain evidence="4 5">WCA-380-WT-3A</strain>
    </source>
</reference>
<proteinExistence type="predicted"/>
<dbReference type="NCBIfam" id="TIGR03709">
    <property type="entry name" value="PPK2_rel_1"/>
    <property type="match status" value="1"/>
</dbReference>
<protein>
    <submittedName>
        <fullName evidence="4">Polyphosphate kinase 2 family protein</fullName>
    </submittedName>
</protein>
<dbReference type="SUPFAM" id="SSF52540">
    <property type="entry name" value="P-loop containing nucleoside triphosphate hydrolases"/>
    <property type="match status" value="1"/>
</dbReference>
<dbReference type="PANTHER" id="PTHR34383:SF3">
    <property type="entry name" value="POLYPHOSPHATE:AMP PHOSPHOTRANSFERASE"/>
    <property type="match status" value="1"/>
</dbReference>
<evidence type="ECO:0000256" key="2">
    <source>
        <dbReference type="ARBA" id="ARBA00022777"/>
    </source>
</evidence>
<feature type="domain" description="Polyphosphate kinase-2-related" evidence="3">
    <location>
        <begin position="36"/>
        <end position="263"/>
    </location>
</feature>
<evidence type="ECO:0000256" key="1">
    <source>
        <dbReference type="ARBA" id="ARBA00022679"/>
    </source>
</evidence>
<gene>
    <name evidence="4" type="ORF">FYJ43_05930</name>
</gene>
<dbReference type="InterPro" id="IPR022300">
    <property type="entry name" value="PPK2-rel_1"/>
</dbReference>
<dbReference type="InterPro" id="IPR022488">
    <property type="entry name" value="PPK2-related"/>
</dbReference>
<dbReference type="Gene3D" id="3.40.50.300">
    <property type="entry name" value="P-loop containing nucleotide triphosphate hydrolases"/>
    <property type="match status" value="1"/>
</dbReference>
<evidence type="ECO:0000259" key="3">
    <source>
        <dbReference type="Pfam" id="PF03976"/>
    </source>
</evidence>